<accession>A0ABS1D749</accession>
<feature type="region of interest" description="Disordered" evidence="1">
    <location>
        <begin position="27"/>
        <end position="62"/>
    </location>
</feature>
<protein>
    <recommendedName>
        <fullName evidence="4">Phosphoglycerate mutase</fullName>
    </recommendedName>
</protein>
<feature type="non-terminal residue" evidence="2">
    <location>
        <position position="62"/>
    </location>
</feature>
<dbReference type="Proteomes" id="UP000697995">
    <property type="component" value="Unassembled WGS sequence"/>
</dbReference>
<sequence>MRHGERKPLEAGSPGKVTAWRRDDLLRNGPPRMPRLAAGIGPGAVRGLQGDRRATSARAPRG</sequence>
<evidence type="ECO:0000256" key="1">
    <source>
        <dbReference type="SAM" id="MobiDB-lite"/>
    </source>
</evidence>
<name>A0ABS1D749_9PROT</name>
<evidence type="ECO:0000313" key="3">
    <source>
        <dbReference type="Proteomes" id="UP000697995"/>
    </source>
</evidence>
<proteinExistence type="predicted"/>
<reference evidence="2 3" key="1">
    <citation type="journal article" date="2020" name="Microorganisms">
        <title>Osmotic Adaptation and Compatible Solute Biosynthesis of Phototrophic Bacteria as Revealed from Genome Analyses.</title>
        <authorList>
            <person name="Imhoff J.F."/>
            <person name="Rahn T."/>
            <person name="Kunzel S."/>
            <person name="Keller A."/>
            <person name="Neulinger S.C."/>
        </authorList>
    </citation>
    <scope>NUCLEOTIDE SEQUENCE [LARGE SCALE GENOMIC DNA]</scope>
    <source>
        <strain evidence="2 3">DSM 15382</strain>
    </source>
</reference>
<comment type="caution">
    <text evidence="2">The sequence shown here is derived from an EMBL/GenBank/DDBJ whole genome shotgun (WGS) entry which is preliminary data.</text>
</comment>
<keyword evidence="3" id="KW-1185">Reference proteome</keyword>
<gene>
    <name evidence="2" type="ORF">CKO45_31610</name>
</gene>
<dbReference type="EMBL" id="NRSG01000705">
    <property type="protein sequence ID" value="MBK1662723.1"/>
    <property type="molecule type" value="Genomic_DNA"/>
</dbReference>
<organism evidence="2 3">
    <name type="scientific">Paracraurococcus ruber</name>
    <dbReference type="NCBI Taxonomy" id="77675"/>
    <lineage>
        <taxon>Bacteria</taxon>
        <taxon>Pseudomonadati</taxon>
        <taxon>Pseudomonadota</taxon>
        <taxon>Alphaproteobacteria</taxon>
        <taxon>Acetobacterales</taxon>
        <taxon>Roseomonadaceae</taxon>
        <taxon>Paracraurococcus</taxon>
    </lineage>
</organism>
<dbReference type="RefSeq" id="WP_207191876.1">
    <property type="nucleotide sequence ID" value="NZ_NRSG01000705.1"/>
</dbReference>
<evidence type="ECO:0008006" key="4">
    <source>
        <dbReference type="Google" id="ProtNLM"/>
    </source>
</evidence>
<evidence type="ECO:0000313" key="2">
    <source>
        <dbReference type="EMBL" id="MBK1662723.1"/>
    </source>
</evidence>